<keyword evidence="3" id="KW-1185">Reference proteome</keyword>
<evidence type="ECO:0000313" key="3">
    <source>
        <dbReference type="Proteomes" id="UP000324629"/>
    </source>
</evidence>
<name>A0A5J4NFK9_9TREM</name>
<dbReference type="SUPFAM" id="SSF50630">
    <property type="entry name" value="Acid proteases"/>
    <property type="match status" value="1"/>
</dbReference>
<organism evidence="2 3">
    <name type="scientific">Paragonimus westermani</name>
    <dbReference type="NCBI Taxonomy" id="34504"/>
    <lineage>
        <taxon>Eukaryota</taxon>
        <taxon>Metazoa</taxon>
        <taxon>Spiralia</taxon>
        <taxon>Lophotrochozoa</taxon>
        <taxon>Platyhelminthes</taxon>
        <taxon>Trematoda</taxon>
        <taxon>Digenea</taxon>
        <taxon>Plagiorchiida</taxon>
        <taxon>Troglotremata</taxon>
        <taxon>Troglotrematidae</taxon>
        <taxon>Paragonimus</taxon>
    </lineage>
</organism>
<gene>
    <name evidence="2" type="ORF">DEA37_0011351</name>
</gene>
<proteinExistence type="predicted"/>
<dbReference type="InterPro" id="IPR021109">
    <property type="entry name" value="Peptidase_aspartic_dom_sf"/>
</dbReference>
<reference evidence="2 3" key="1">
    <citation type="journal article" date="2019" name="Gigascience">
        <title>Whole-genome sequence of the oriental lung fluke Paragonimus westermani.</title>
        <authorList>
            <person name="Oey H."/>
            <person name="Zakrzewski M."/>
            <person name="Narain K."/>
            <person name="Devi K.R."/>
            <person name="Agatsuma T."/>
            <person name="Nawaratna S."/>
            <person name="Gobert G.N."/>
            <person name="Jones M.K."/>
            <person name="Ragan M.A."/>
            <person name="McManus D.P."/>
            <person name="Krause L."/>
        </authorList>
    </citation>
    <scope>NUCLEOTIDE SEQUENCE [LARGE SCALE GENOMIC DNA]</scope>
    <source>
        <strain evidence="2 3">IND2009</strain>
    </source>
</reference>
<sequence length="150" mass="17202">MPSAAKDTIKETNQHPALNSKPPSACWYCKEWHSVRLRPFKNRVCNKCGRRGHKEICCHALLQPSQRQGNIHRRPKFSSMSKAVSATFEIDGESKRKYVTLFVNGVRFYLQLTTASDITLISRDTWRKLGWPPLLPMHHTARNASGELRS</sequence>
<comment type="caution">
    <text evidence="2">The sequence shown here is derived from an EMBL/GenBank/DDBJ whole genome shotgun (WGS) entry which is preliminary data.</text>
</comment>
<accession>A0A5J4NFK9</accession>
<dbReference type="Proteomes" id="UP000324629">
    <property type="component" value="Unassembled WGS sequence"/>
</dbReference>
<evidence type="ECO:0000313" key="2">
    <source>
        <dbReference type="EMBL" id="KAA3674272.1"/>
    </source>
</evidence>
<dbReference type="AlphaFoldDB" id="A0A5J4NFK9"/>
<evidence type="ECO:0000256" key="1">
    <source>
        <dbReference type="SAM" id="MobiDB-lite"/>
    </source>
</evidence>
<protein>
    <submittedName>
        <fullName evidence="2">Uncharacterized protein</fullName>
    </submittedName>
</protein>
<feature type="region of interest" description="Disordered" evidence="1">
    <location>
        <begin position="1"/>
        <end position="20"/>
    </location>
</feature>
<dbReference type="EMBL" id="QNGE01003263">
    <property type="protein sequence ID" value="KAA3674272.1"/>
    <property type="molecule type" value="Genomic_DNA"/>
</dbReference>